<dbReference type="SMART" id="SM00326">
    <property type="entry name" value="SH3"/>
    <property type="match status" value="2"/>
</dbReference>
<feature type="region of interest" description="Disordered" evidence="4">
    <location>
        <begin position="220"/>
        <end position="266"/>
    </location>
</feature>
<evidence type="ECO:0000256" key="4">
    <source>
        <dbReference type="SAM" id="MobiDB-lite"/>
    </source>
</evidence>
<feature type="compositionally biased region" description="Basic and acidic residues" evidence="4">
    <location>
        <begin position="445"/>
        <end position="459"/>
    </location>
</feature>
<keyword evidence="2" id="KW-0677">Repeat</keyword>
<dbReference type="PROSITE" id="PS50002">
    <property type="entry name" value="SH3"/>
    <property type="match status" value="2"/>
</dbReference>
<feature type="domain" description="SH3" evidence="5">
    <location>
        <begin position="33"/>
        <end position="94"/>
    </location>
</feature>
<dbReference type="CDD" id="cd06890">
    <property type="entry name" value="PX_Bem1p"/>
    <property type="match status" value="1"/>
</dbReference>
<feature type="domain" description="SH3" evidence="5">
    <location>
        <begin position="114"/>
        <end position="176"/>
    </location>
</feature>
<evidence type="ECO:0000313" key="8">
    <source>
        <dbReference type="Proteomes" id="UP000294933"/>
    </source>
</evidence>
<reference evidence="7 8" key="1">
    <citation type="submission" date="2018-06" db="EMBL/GenBank/DDBJ databases">
        <title>A transcriptomic atlas of mushroom development highlights an independent origin of complex multicellularity.</title>
        <authorList>
            <consortium name="DOE Joint Genome Institute"/>
            <person name="Krizsan K."/>
            <person name="Almasi E."/>
            <person name="Merenyi Z."/>
            <person name="Sahu N."/>
            <person name="Viragh M."/>
            <person name="Koszo T."/>
            <person name="Mondo S."/>
            <person name="Kiss B."/>
            <person name="Balint B."/>
            <person name="Kues U."/>
            <person name="Barry K."/>
            <person name="Hegedus J.C."/>
            <person name="Henrissat B."/>
            <person name="Johnson J."/>
            <person name="Lipzen A."/>
            <person name="Ohm R."/>
            <person name="Nagy I."/>
            <person name="Pangilinan J."/>
            <person name="Yan J."/>
            <person name="Xiong Y."/>
            <person name="Grigoriev I.V."/>
            <person name="Hibbett D.S."/>
            <person name="Nagy L.G."/>
        </authorList>
    </citation>
    <scope>NUCLEOTIDE SEQUENCE [LARGE SCALE GENOMIC DNA]</scope>
    <source>
        <strain evidence="7 8">SZMC22713</strain>
    </source>
</reference>
<sequence>MKSLRRSLNTKDHSPLISTPIPAVSKPAASIIPPNKVIRALEEHRPGAPNQLGFQKGDFFYVVNDSSDGWYEANNPMTGARGLVPKSKFEEFKKANAGPKSGGSTKSPPASPRQPVFYAVVEHDFNAERADELDAKRGDHISIVAQSNYEWFVAKPISRLGRPGLIPVSFVSIHDPGTGKAMTDEEVKALMYRGEVPGVDEWKKAILDYKAASISLGVIDDESTRGPVPNSPFMPSSSQYPSPEKPPQPPQPQESEPSPPPCLPPGSLLTAEVVSWHYEMEEYWFRIGALFQPDDPSDSSTLPPAKQLVLFRVYNDFYDFQVNLLDSFPFEAGRAAVDGPKGQQQKSTRILPYMPGPAAEVDDKITIMRREELDAYLVQLCGLWQYGADHILRHRLIREFFAPKAGDVEEDVEAPAELLEERYGQGYSYASGAKSDQQEQYSADEQIRRPFDKLNVRDRDDDERSDGSRYDEETNIPPLQAPRSTGRSAYDRDDRSNGSGAMDNKQRSYSPAHQRDMSTTSAFRDSRSHSPYGSQNRTDSPLPERTASSMSTQTRTADAQGYRAMQPPRLNTDFSDQNQGQDSPMSNPSLMSPRSTNNPPISASNPNTAFVKVKIFDRLTQELIAIRVNPRVTHAQLMDKVRARLGGDVQHLSFRNSVNNSFLSVEDDNELRHWMEETDKHVLYAD</sequence>
<gene>
    <name evidence="7" type="ORF">BD410DRAFT_710403</name>
</gene>
<dbReference type="InterPro" id="IPR051228">
    <property type="entry name" value="NADPH_Oxidase/PX-Domain"/>
</dbReference>
<dbReference type="InterPro" id="IPR035549">
    <property type="entry name" value="Bem1/Scd2_SH3_2"/>
</dbReference>
<evidence type="ECO:0000259" key="6">
    <source>
        <dbReference type="PROSITE" id="PS50195"/>
    </source>
</evidence>
<evidence type="ECO:0008006" key="9">
    <source>
        <dbReference type="Google" id="ProtNLM"/>
    </source>
</evidence>
<dbReference type="CDD" id="cd11879">
    <property type="entry name" value="SH3_Bem1p_2"/>
    <property type="match status" value="1"/>
</dbReference>
<feature type="region of interest" description="Disordered" evidence="4">
    <location>
        <begin position="429"/>
        <end position="605"/>
    </location>
</feature>
<dbReference type="InterPro" id="IPR035550">
    <property type="entry name" value="Bem1/Scd2_PX"/>
</dbReference>
<dbReference type="SUPFAM" id="SSF50044">
    <property type="entry name" value="SH3-domain"/>
    <property type="match status" value="2"/>
</dbReference>
<protein>
    <recommendedName>
        <fullName evidence="9">Bud emergence protein 1</fullName>
    </recommendedName>
</protein>
<dbReference type="GO" id="GO:0000747">
    <property type="term" value="P:conjugation with cellular fusion"/>
    <property type="evidence" value="ECO:0007669"/>
    <property type="project" value="TreeGrafter"/>
</dbReference>
<dbReference type="PANTHER" id="PTHR15706">
    <property type="entry name" value="SH3 MULTIPLE DOMAIN"/>
    <property type="match status" value="1"/>
</dbReference>
<feature type="domain" description="PX" evidence="6">
    <location>
        <begin position="263"/>
        <end position="408"/>
    </location>
</feature>
<feature type="compositionally biased region" description="Pro residues" evidence="4">
    <location>
        <begin position="243"/>
        <end position="264"/>
    </location>
</feature>
<dbReference type="Gene3D" id="3.10.20.90">
    <property type="entry name" value="Phosphatidylinositol 3-kinase Catalytic Subunit, Chain A, domain 1"/>
    <property type="match status" value="1"/>
</dbReference>
<dbReference type="InterPro" id="IPR036028">
    <property type="entry name" value="SH3-like_dom_sf"/>
</dbReference>
<name>A0A4R5XF69_9AGAM</name>
<keyword evidence="8" id="KW-1185">Reference proteome</keyword>
<dbReference type="EMBL" id="ML170156">
    <property type="protein sequence ID" value="TDL29809.1"/>
    <property type="molecule type" value="Genomic_DNA"/>
</dbReference>
<proteinExistence type="predicted"/>
<dbReference type="InterPro" id="IPR001452">
    <property type="entry name" value="SH3_domain"/>
</dbReference>
<dbReference type="Gene3D" id="3.30.1520.10">
    <property type="entry name" value="Phox-like domain"/>
    <property type="match status" value="1"/>
</dbReference>
<feature type="compositionally biased region" description="Polar residues" evidence="4">
    <location>
        <begin position="572"/>
        <end position="605"/>
    </location>
</feature>
<dbReference type="GO" id="GO:0035091">
    <property type="term" value="F:phosphatidylinositol binding"/>
    <property type="evidence" value="ECO:0007669"/>
    <property type="project" value="InterPro"/>
</dbReference>
<feature type="region of interest" description="Disordered" evidence="4">
    <location>
        <begin position="1"/>
        <end position="20"/>
    </location>
</feature>
<dbReference type="InterPro" id="IPR036871">
    <property type="entry name" value="PX_dom_sf"/>
</dbReference>
<feature type="compositionally biased region" description="Polar residues" evidence="4">
    <location>
        <begin position="546"/>
        <end position="557"/>
    </location>
</feature>
<dbReference type="STRING" id="50990.A0A4R5XF69"/>
<evidence type="ECO:0000256" key="3">
    <source>
        <dbReference type="PROSITE-ProRule" id="PRU00192"/>
    </source>
</evidence>
<evidence type="ECO:0000259" key="5">
    <source>
        <dbReference type="PROSITE" id="PS50002"/>
    </source>
</evidence>
<dbReference type="PANTHER" id="PTHR15706:SF2">
    <property type="entry name" value="SH3 AND PX DOMAIN-CONTAINING PROTEIN 2A"/>
    <property type="match status" value="1"/>
</dbReference>
<dbReference type="VEuPathDB" id="FungiDB:BD410DRAFT_710403"/>
<feature type="compositionally biased region" description="Polar residues" evidence="4">
    <location>
        <begin position="507"/>
        <end position="539"/>
    </location>
</feature>
<organism evidence="7 8">
    <name type="scientific">Rickenella mellea</name>
    <dbReference type="NCBI Taxonomy" id="50990"/>
    <lineage>
        <taxon>Eukaryota</taxon>
        <taxon>Fungi</taxon>
        <taxon>Dikarya</taxon>
        <taxon>Basidiomycota</taxon>
        <taxon>Agaricomycotina</taxon>
        <taxon>Agaricomycetes</taxon>
        <taxon>Hymenochaetales</taxon>
        <taxon>Rickenellaceae</taxon>
        <taxon>Rickenella</taxon>
    </lineage>
</organism>
<accession>A0A4R5XF69</accession>
<feature type="compositionally biased region" description="Polar residues" evidence="4">
    <location>
        <begin position="434"/>
        <end position="443"/>
    </location>
</feature>
<keyword evidence="1 3" id="KW-0728">SH3 domain</keyword>
<dbReference type="PROSITE" id="PS50195">
    <property type="entry name" value="PX"/>
    <property type="match status" value="1"/>
</dbReference>
<dbReference type="SUPFAM" id="SSF64268">
    <property type="entry name" value="PX domain"/>
    <property type="match status" value="1"/>
</dbReference>
<dbReference type="SUPFAM" id="SSF54277">
    <property type="entry name" value="CAD &amp; PB1 domains"/>
    <property type="match status" value="1"/>
</dbReference>
<dbReference type="GO" id="GO:0043332">
    <property type="term" value="C:mating projection tip"/>
    <property type="evidence" value="ECO:0007669"/>
    <property type="project" value="TreeGrafter"/>
</dbReference>
<evidence type="ECO:0000313" key="7">
    <source>
        <dbReference type="EMBL" id="TDL29809.1"/>
    </source>
</evidence>
<feature type="region of interest" description="Disordered" evidence="4">
    <location>
        <begin position="94"/>
        <end position="113"/>
    </location>
</feature>
<dbReference type="GO" id="GO:0030674">
    <property type="term" value="F:protein-macromolecule adaptor activity"/>
    <property type="evidence" value="ECO:0007669"/>
    <property type="project" value="TreeGrafter"/>
</dbReference>
<dbReference type="Proteomes" id="UP000294933">
    <property type="component" value="Unassembled WGS sequence"/>
</dbReference>
<dbReference type="Gene3D" id="2.30.30.40">
    <property type="entry name" value="SH3 Domains"/>
    <property type="match status" value="2"/>
</dbReference>
<dbReference type="GO" id="GO:0005737">
    <property type="term" value="C:cytoplasm"/>
    <property type="evidence" value="ECO:0007669"/>
    <property type="project" value="TreeGrafter"/>
</dbReference>
<dbReference type="InterPro" id="IPR001683">
    <property type="entry name" value="PX_dom"/>
</dbReference>
<dbReference type="OrthoDB" id="548867at2759"/>
<dbReference type="Pfam" id="PF00018">
    <property type="entry name" value="SH3_1"/>
    <property type="match status" value="2"/>
</dbReference>
<evidence type="ECO:0000256" key="2">
    <source>
        <dbReference type="ARBA" id="ARBA00022737"/>
    </source>
</evidence>
<evidence type="ECO:0000256" key="1">
    <source>
        <dbReference type="ARBA" id="ARBA00022443"/>
    </source>
</evidence>
<dbReference type="AlphaFoldDB" id="A0A4R5XF69"/>